<accession>A0A8J6AUC5</accession>
<dbReference type="PANTHER" id="PTHR38420:SF1">
    <property type="entry name" value="PUTATIVE (AFU_ORTHOLOGUE AFUA_5G14690)-RELATED"/>
    <property type="match status" value="1"/>
</dbReference>
<dbReference type="InterPro" id="IPR045759">
    <property type="entry name" value="Ap4A_phos1/2_N"/>
</dbReference>
<feature type="domain" description="ATP adenylyltransferase C-terminal" evidence="1">
    <location>
        <begin position="183"/>
        <end position="302"/>
    </location>
</feature>
<name>A0A8J6AUC5_9EUKA</name>
<dbReference type="Proteomes" id="UP000717585">
    <property type="component" value="Unassembled WGS sequence"/>
</dbReference>
<dbReference type="OrthoDB" id="4534at2759"/>
<dbReference type="PANTHER" id="PTHR38420">
    <property type="entry name" value="AP-4-A PHOSPHORYLASE II"/>
    <property type="match status" value="1"/>
</dbReference>
<dbReference type="Pfam" id="PF19327">
    <property type="entry name" value="Ap4A_phos_N"/>
    <property type="match status" value="1"/>
</dbReference>
<dbReference type="InterPro" id="IPR019200">
    <property type="entry name" value="ATP_adenylylTrfase_C"/>
</dbReference>
<dbReference type="GO" id="GO:0009117">
    <property type="term" value="P:nucleotide metabolic process"/>
    <property type="evidence" value="ECO:0007669"/>
    <property type="project" value="InterPro"/>
</dbReference>
<dbReference type="EMBL" id="JAHDYR010000012">
    <property type="protein sequence ID" value="KAG9394936.1"/>
    <property type="molecule type" value="Genomic_DNA"/>
</dbReference>
<comment type="caution">
    <text evidence="3">The sequence shown here is derived from an EMBL/GenBank/DDBJ whole genome shotgun (WGS) entry which is preliminary data.</text>
</comment>
<organism evidence="3 4">
    <name type="scientific">Carpediemonas membranifera</name>
    <dbReference type="NCBI Taxonomy" id="201153"/>
    <lineage>
        <taxon>Eukaryota</taxon>
        <taxon>Metamonada</taxon>
        <taxon>Carpediemonas-like organisms</taxon>
        <taxon>Carpediemonas</taxon>
    </lineage>
</organism>
<dbReference type="GO" id="GO:0003877">
    <property type="term" value="F:ATP:ADP adenylyltransferase activity"/>
    <property type="evidence" value="ECO:0007669"/>
    <property type="project" value="InterPro"/>
</dbReference>
<dbReference type="AlphaFoldDB" id="A0A8J6AUC5"/>
<dbReference type="SUPFAM" id="SSF54197">
    <property type="entry name" value="HIT-like"/>
    <property type="match status" value="1"/>
</dbReference>
<evidence type="ECO:0000259" key="1">
    <source>
        <dbReference type="Pfam" id="PF09830"/>
    </source>
</evidence>
<dbReference type="Gene3D" id="3.30.428.70">
    <property type="match status" value="1"/>
</dbReference>
<keyword evidence="3" id="KW-0808">Transferase</keyword>
<reference evidence="3" key="1">
    <citation type="submission" date="2021-05" db="EMBL/GenBank/DDBJ databases">
        <title>A free-living protist that lacks canonical eukaryotic 1 DNA replication and segregation systems.</title>
        <authorList>
            <person name="Salas-Leiva D.E."/>
            <person name="Tromer E.C."/>
            <person name="Curtis B.A."/>
            <person name="Jerlstrom-Hultqvist J."/>
            <person name="Kolisko M."/>
            <person name="Yi Z."/>
            <person name="Salas-Leiva J.S."/>
            <person name="Gallot-Lavallee L."/>
            <person name="Kops G.J.P.L."/>
            <person name="Archibald J.M."/>
            <person name="Simpson A.G.B."/>
            <person name="Roger A.J."/>
        </authorList>
    </citation>
    <scope>NUCLEOTIDE SEQUENCE</scope>
    <source>
        <strain evidence="3">BICM</strain>
    </source>
</reference>
<evidence type="ECO:0000313" key="4">
    <source>
        <dbReference type="Proteomes" id="UP000717585"/>
    </source>
</evidence>
<dbReference type="Pfam" id="PF09830">
    <property type="entry name" value="ATP_transf"/>
    <property type="match status" value="1"/>
</dbReference>
<evidence type="ECO:0000259" key="2">
    <source>
        <dbReference type="Pfam" id="PF19327"/>
    </source>
</evidence>
<feature type="domain" description="Ap4A phosphorylase 1/2 N-terminal" evidence="2">
    <location>
        <begin position="7"/>
        <end position="172"/>
    </location>
</feature>
<dbReference type="InterPro" id="IPR009163">
    <property type="entry name" value="Ap4A_phos1/2"/>
</dbReference>
<keyword evidence="3" id="KW-0548">Nucleotidyltransferase</keyword>
<keyword evidence="4" id="KW-1185">Reference proteome</keyword>
<evidence type="ECO:0000313" key="3">
    <source>
        <dbReference type="EMBL" id="KAG9394936.1"/>
    </source>
</evidence>
<dbReference type="GO" id="GO:0005524">
    <property type="term" value="F:ATP binding"/>
    <property type="evidence" value="ECO:0007669"/>
    <property type="project" value="InterPro"/>
</dbReference>
<protein>
    <submittedName>
        <fullName evidence="3">ATP adenylyltransferase</fullName>
    </submittedName>
</protein>
<proteinExistence type="predicted"/>
<dbReference type="InterPro" id="IPR043171">
    <property type="entry name" value="Ap4A_phos1/2-like"/>
</dbReference>
<gene>
    <name evidence="3" type="ORF">J8273_0144</name>
</gene>
<dbReference type="InterPro" id="IPR036265">
    <property type="entry name" value="HIT-like_sf"/>
</dbReference>
<sequence length="333" mass="36979">MLSTGSKAVADYVKNAHAAGLIFPIPTELFSVPDESNNVQFAVQVATSLREKKKKTIERQNSGEFFDPFEDPDPQMLINTTLPLAPKHRLMFNKYNVCDTHFLLITSDFRFQGARLTSSDLAATYHCVKEFDAVAAYNSGPGSGGSQPHKHIHILPQPLVPAHRDLPMDTLVDGPSDKTIRVNLPFEHAAIMFGEDFPFTEENVKVAYTRLLRALERYLPIAEVPIQRLHDRIGMSPPSPCVHAAMFPGVQTPTASCVMGSYNMILTSSHMLIVPRSHEHVELAGESISFNAISFTGLLFLPPTGADLLAALRERGVWKCFESITFPRDDLRH</sequence>